<keyword evidence="2" id="KW-1185">Reference proteome</keyword>
<evidence type="ECO:0000313" key="1">
    <source>
        <dbReference type="EMBL" id="MCY9692913.1"/>
    </source>
</evidence>
<gene>
    <name evidence="1" type="ORF">M5X19_08380</name>
</gene>
<reference evidence="1 2" key="1">
    <citation type="submission" date="2022-05" db="EMBL/GenBank/DDBJ databases">
        <title>Genome Sequencing of Bee-Associated Microbes.</title>
        <authorList>
            <person name="Dunlap C."/>
        </authorList>
    </citation>
    <scope>NUCLEOTIDE SEQUENCE [LARGE SCALE GENOMIC DNA]</scope>
    <source>
        <strain evidence="1 2">NRRL B-14421</strain>
    </source>
</reference>
<evidence type="ECO:0000313" key="2">
    <source>
        <dbReference type="Proteomes" id="UP001527099"/>
    </source>
</evidence>
<dbReference type="RefSeq" id="WP_268614507.1">
    <property type="nucleotide sequence ID" value="NZ_JAMDMX010000022.1"/>
</dbReference>
<proteinExistence type="predicted"/>
<sequence length="138" mass="16248">MPFEQAHQLFIENHHARRSGERKGRLMRGHNYAEKLLLQLVWWPLFGNFDNLLVIGPHLLRNLATTSISPEEKEVLRLAVHLGKPIRPKDIILHSDVNFRTARKWLYGLVEKGILRSITRDKYACYYELKEGAWQHLI</sequence>
<organism evidence="1 2">
    <name type="scientific">Paenibacillus alginolyticus</name>
    <dbReference type="NCBI Taxonomy" id="59839"/>
    <lineage>
        <taxon>Bacteria</taxon>
        <taxon>Bacillati</taxon>
        <taxon>Bacillota</taxon>
        <taxon>Bacilli</taxon>
        <taxon>Bacillales</taxon>
        <taxon>Paenibacillaceae</taxon>
        <taxon>Paenibacillus</taxon>
    </lineage>
</organism>
<comment type="caution">
    <text evidence="1">The sequence shown here is derived from an EMBL/GenBank/DDBJ whole genome shotgun (WGS) entry which is preliminary data.</text>
</comment>
<dbReference type="SUPFAM" id="SSF46785">
    <property type="entry name" value="Winged helix' DNA-binding domain"/>
    <property type="match status" value="1"/>
</dbReference>
<protein>
    <submittedName>
        <fullName evidence="1">Uncharacterized protein</fullName>
    </submittedName>
</protein>
<dbReference type="EMBL" id="JAMDMX010000022">
    <property type="protein sequence ID" value="MCY9692913.1"/>
    <property type="molecule type" value="Genomic_DNA"/>
</dbReference>
<dbReference type="InterPro" id="IPR036390">
    <property type="entry name" value="WH_DNA-bd_sf"/>
</dbReference>
<name>A0ABT4G9Y0_9BACL</name>
<accession>A0ABT4G9Y0</accession>
<dbReference type="Proteomes" id="UP001527099">
    <property type="component" value="Unassembled WGS sequence"/>
</dbReference>